<proteinExistence type="predicted"/>
<protein>
    <recommendedName>
        <fullName evidence="4">Type III effector protein</fullName>
    </recommendedName>
</protein>
<evidence type="ECO:0000256" key="1">
    <source>
        <dbReference type="SAM" id="Coils"/>
    </source>
</evidence>
<name>A0A9Q6V3Q3_ECOLX</name>
<dbReference type="AlphaFoldDB" id="A0A9Q6V3Q3"/>
<evidence type="ECO:0008006" key="4">
    <source>
        <dbReference type="Google" id="ProtNLM"/>
    </source>
</evidence>
<organism evidence="2 3">
    <name type="scientific">Escherichia coli O145</name>
    <dbReference type="NCBI Taxonomy" id="1055538"/>
    <lineage>
        <taxon>Bacteria</taxon>
        <taxon>Pseudomonadati</taxon>
        <taxon>Pseudomonadota</taxon>
        <taxon>Gammaproteobacteria</taxon>
        <taxon>Enterobacterales</taxon>
        <taxon>Enterobacteriaceae</taxon>
        <taxon>Escherichia</taxon>
    </lineage>
</organism>
<evidence type="ECO:0000313" key="3">
    <source>
        <dbReference type="Proteomes" id="UP000516464"/>
    </source>
</evidence>
<reference evidence="2 3" key="1">
    <citation type="submission" date="2018-07" db="EMBL/GenBank/DDBJ databases">
        <title>Complete Genomes of Environmental Shiga Toxin-Producing Escherichia coli O145.</title>
        <authorList>
            <person name="Carter M.Q."/>
            <person name="Pham A.C."/>
        </authorList>
    </citation>
    <scope>NUCLEOTIDE SEQUENCE [LARGE SCALE GENOMIC DNA]</scope>
    <source>
        <strain evidence="2 3">RM9154-C1</strain>
    </source>
</reference>
<accession>A0A9Q6V3Q3</accession>
<gene>
    <name evidence="2" type="ORF">DXE50_24030</name>
</gene>
<dbReference type="Proteomes" id="UP000516464">
    <property type="component" value="Chromosome"/>
</dbReference>
<feature type="coiled-coil region" evidence="1">
    <location>
        <begin position="150"/>
        <end position="177"/>
    </location>
</feature>
<evidence type="ECO:0000313" key="2">
    <source>
        <dbReference type="EMBL" id="QNS72552.1"/>
    </source>
</evidence>
<sequence>MHKIYNNLYWYRHYDENGNEKTYRTANPNGNRFYFDFAGLQVLYYDYENKNKPTKEKFLEKQNLFSTVKNFKAEEKINQEKYIEKPANVAHEIASFFDIEQYLLGVVDRNNNYINENFTYKLLDLANHSGARDAQLERKVYFNEKMLNLSDNDEKEKVKIENDIKKIDKKIEEIDNAIWDLSSETERFKIKFQQENRLNDVILGISRWLKENQVMVETIKKINSEHNMANK</sequence>
<dbReference type="EMBL" id="CP031353">
    <property type="protein sequence ID" value="QNS72552.1"/>
    <property type="molecule type" value="Genomic_DNA"/>
</dbReference>
<keyword evidence="1" id="KW-0175">Coiled coil</keyword>